<dbReference type="KEGG" id="vg:5470241"/>
<name>A7K9T3_9PHYC</name>
<reference evidence="1 2" key="1">
    <citation type="submission" date="2006-09" db="EMBL/GenBank/DDBJ databases">
        <title>Sequence and annotation of the 288-kb ATCV-1 virus that infects an endosymbiotic Chlorella strain of the heliozoon Acanthocystis turfacea.</title>
        <authorList>
            <person name="Fitzgerald L.A."/>
            <person name="Graves M.V."/>
            <person name="Li X."/>
            <person name="Pfitzner A.J.P."/>
            <person name="Hartigan J."/>
            <person name="Van Etten J.L."/>
        </authorList>
    </citation>
    <scope>NUCLEOTIDE SEQUENCE [LARGE SCALE GENOMIC DNA]</scope>
    <source>
        <strain evidence="1 2">ATCV-1</strain>
    </source>
</reference>
<sequence length="70" mass="7872">MLPDTVTKFPDKTLPFISVLDTGPVYDPFPSTTRFPHNLKDPVSESRPAYFNKFILKSPPDISNTSTLCK</sequence>
<evidence type="ECO:0000313" key="2">
    <source>
        <dbReference type="Proteomes" id="UP000202420"/>
    </source>
</evidence>
<protein>
    <submittedName>
        <fullName evidence="1">Uncharacterized protein z673R</fullName>
    </submittedName>
</protein>
<dbReference type="RefSeq" id="YP_001427154.1">
    <property type="nucleotide sequence ID" value="NC_008724.1"/>
</dbReference>
<keyword evidence="2" id="KW-1185">Reference proteome</keyword>
<dbReference type="Proteomes" id="UP000202420">
    <property type="component" value="Segment"/>
</dbReference>
<dbReference type="GeneID" id="5470241"/>
<organism evidence="1 2">
    <name type="scientific">Chlorovirus heliozoae</name>
    <dbReference type="NCBI Taxonomy" id="322019"/>
    <lineage>
        <taxon>Viruses</taxon>
        <taxon>Varidnaviria</taxon>
        <taxon>Bamfordvirae</taxon>
        <taxon>Nucleocytoviricota</taxon>
        <taxon>Megaviricetes</taxon>
        <taxon>Algavirales</taxon>
        <taxon>Phycodnaviridae</taxon>
        <taxon>Chlorovirus</taxon>
    </lineage>
</organism>
<accession>A7K9T3</accession>
<dbReference type="EMBL" id="EF101928">
    <property type="protein sequence ID" value="ABT16807.1"/>
    <property type="molecule type" value="Genomic_DNA"/>
</dbReference>
<proteinExistence type="predicted"/>
<gene>
    <name evidence="1" type="primary">z673R</name>
    <name evidence="1" type="ORF">ATCV1_z673R</name>
</gene>
<evidence type="ECO:0000313" key="1">
    <source>
        <dbReference type="EMBL" id="ABT16807.1"/>
    </source>
</evidence>